<protein>
    <recommendedName>
        <fullName evidence="3">Phage portal protein</fullName>
    </recommendedName>
</protein>
<evidence type="ECO:0000313" key="2">
    <source>
        <dbReference type="Proteomes" id="UP000070260"/>
    </source>
</evidence>
<dbReference type="Proteomes" id="UP000070260">
    <property type="component" value="Chromosome"/>
</dbReference>
<dbReference type="InterPro" id="IPR006944">
    <property type="entry name" value="Phage/GTA_portal"/>
</dbReference>
<dbReference type="InterPro" id="IPR006427">
    <property type="entry name" value="Portal_HK97"/>
</dbReference>
<sequence length="412" mass="46777">MLEKLFESRNILTTSENLMDFKWDRAGGENQSTSISKDDAIKISTIFACLSIRANHLAKLPIGVFKSNIDGKEKIENDLSYLLKVRPNTNQSAFKFKQTISVILDLFGNCYVWMESKRGKLVALWILPPNDTKLENVKGKNWIITKLNDKDYKLKYEEVLHFSDISTTGIEGISKIDVAKELINNIKGRDKLVSSYYKNGNIVKGILSTAQTLDREAKELIKRAWANSAGNLDLGGIAVVDSGFDFKGNTSNFTDYQFVDLAKLTKEDIAMIYNIPVHMLNQLDKATFSNIENLNIQFFQTTIQPLVTMIENEMDYKLFTELERKQGYFIKFNTNAMLRADSNARVNYYKEMLNNGVMSINDVRELEDLNRIENGDKYYRSLNYVPIDIADAYQLSKSGVEGGDANGQTEGN</sequence>
<dbReference type="Pfam" id="PF04860">
    <property type="entry name" value="Phage_portal"/>
    <property type="match status" value="1"/>
</dbReference>
<gene>
    <name evidence="1" type="ORF">JFP838_07055</name>
</gene>
<accession>A0A127EHS5</accession>
<reference evidence="1 2" key="1">
    <citation type="journal article" date="2016" name="PLoS ONE">
        <title>Plasmid Characterization and Chromosome Analysis of Two netF+ Clostridium perfringens Isolates Associated with Foal and Canine Necrotizing Enteritis.</title>
        <authorList>
            <person name="Mehdizadeh Gohari I."/>
            <person name="Kropinski A.M."/>
            <person name="Weese S.J."/>
            <person name="Parreira V.R."/>
            <person name="Whitehead A.E."/>
            <person name="Boerlin P."/>
            <person name="Prescott J.F."/>
        </authorList>
    </citation>
    <scope>NUCLEOTIDE SEQUENCE [LARGE SCALE GENOMIC DNA]</scope>
    <source>
        <strain evidence="1 2">JP838</strain>
    </source>
</reference>
<dbReference type="AlphaFoldDB" id="A0A127EHS5"/>
<dbReference type="PATRIC" id="fig|1502.177.peg.1444"/>
<proteinExistence type="predicted"/>
<name>A0A127EHS5_CLOPF</name>
<evidence type="ECO:0008006" key="3">
    <source>
        <dbReference type="Google" id="ProtNLM"/>
    </source>
</evidence>
<organism evidence="1 2">
    <name type="scientific">Clostridium perfringens</name>
    <dbReference type="NCBI Taxonomy" id="1502"/>
    <lineage>
        <taxon>Bacteria</taxon>
        <taxon>Bacillati</taxon>
        <taxon>Bacillota</taxon>
        <taxon>Clostridia</taxon>
        <taxon>Eubacteriales</taxon>
        <taxon>Clostridiaceae</taxon>
        <taxon>Clostridium</taxon>
    </lineage>
</organism>
<dbReference type="EMBL" id="CP010994">
    <property type="protein sequence ID" value="AMN35515.1"/>
    <property type="molecule type" value="Genomic_DNA"/>
</dbReference>
<evidence type="ECO:0000313" key="1">
    <source>
        <dbReference type="EMBL" id="AMN35515.1"/>
    </source>
</evidence>
<dbReference type="NCBIfam" id="TIGR01537">
    <property type="entry name" value="portal_HK97"/>
    <property type="match status" value="1"/>
</dbReference>